<name>A0A380T9W8_9ZZZZ</name>
<gene>
    <name evidence="1" type="ORF">DF3PB_1650008</name>
</gene>
<dbReference type="CDD" id="cd06990">
    <property type="entry name" value="cupin_DUF861"/>
    <property type="match status" value="1"/>
</dbReference>
<organism evidence="1">
    <name type="scientific">metagenome</name>
    <dbReference type="NCBI Taxonomy" id="256318"/>
    <lineage>
        <taxon>unclassified sequences</taxon>
        <taxon>metagenomes</taxon>
    </lineage>
</organism>
<dbReference type="Gene3D" id="2.60.120.10">
    <property type="entry name" value="Jelly Rolls"/>
    <property type="match status" value="1"/>
</dbReference>
<evidence type="ECO:0008006" key="2">
    <source>
        <dbReference type="Google" id="ProtNLM"/>
    </source>
</evidence>
<dbReference type="AlphaFoldDB" id="A0A380T9W8"/>
<proteinExistence type="predicted"/>
<protein>
    <recommendedName>
        <fullName evidence="2">Cupin</fullName>
    </recommendedName>
</protein>
<evidence type="ECO:0000313" key="1">
    <source>
        <dbReference type="EMBL" id="SUS05033.1"/>
    </source>
</evidence>
<dbReference type="SUPFAM" id="SSF51182">
    <property type="entry name" value="RmlC-like cupins"/>
    <property type="match status" value="1"/>
</dbReference>
<dbReference type="InterPro" id="IPR011051">
    <property type="entry name" value="RmlC_Cupin_sf"/>
</dbReference>
<dbReference type="EMBL" id="UIDG01000074">
    <property type="protein sequence ID" value="SUS05033.1"/>
    <property type="molecule type" value="Genomic_DNA"/>
</dbReference>
<dbReference type="InterPro" id="IPR014710">
    <property type="entry name" value="RmlC-like_jellyroll"/>
</dbReference>
<reference evidence="1" key="1">
    <citation type="submission" date="2018-07" db="EMBL/GenBank/DDBJ databases">
        <authorList>
            <person name="Quirk P.G."/>
            <person name="Krulwich T.A."/>
        </authorList>
    </citation>
    <scope>NUCLEOTIDE SEQUENCE</scope>
</reference>
<accession>A0A380T9W8</accession>
<sequence length="120" mass="13091">MAAMQSKSFMRPDEIREFDKGLLELVNLGGVAFGRGTFQPGWKWSTSVKPLVQTASCEAPHLQYHIAGRLRVRMDDGSEQEFGPGEVSLLPPGHDAWVVGDAPVVVLDISGMVDYAKPAH</sequence>